<feature type="domain" description="NTP pyrophosphohydrolase MazG-like" evidence="1">
    <location>
        <begin position="142"/>
        <end position="217"/>
    </location>
</feature>
<protein>
    <recommendedName>
        <fullName evidence="1">NTP pyrophosphohydrolase MazG-like domain-containing protein</fullName>
    </recommendedName>
</protein>
<accession>A0A5C7J4W2</accession>
<dbReference type="Pfam" id="PF03819">
    <property type="entry name" value="MazG"/>
    <property type="match status" value="1"/>
</dbReference>
<evidence type="ECO:0000313" key="3">
    <source>
        <dbReference type="Proteomes" id="UP000321026"/>
    </source>
</evidence>
<comment type="caution">
    <text evidence="2">The sequence shown here is derived from an EMBL/GenBank/DDBJ whole genome shotgun (WGS) entry which is preliminary data.</text>
</comment>
<evidence type="ECO:0000313" key="2">
    <source>
        <dbReference type="EMBL" id="TXG75942.1"/>
    </source>
</evidence>
<dbReference type="CDD" id="cd11541">
    <property type="entry name" value="NTP-PPase_u4"/>
    <property type="match status" value="1"/>
</dbReference>
<gene>
    <name evidence="2" type="ORF">E6Q11_05885</name>
</gene>
<reference evidence="2 3" key="1">
    <citation type="submission" date="2018-09" db="EMBL/GenBank/DDBJ databases">
        <title>Metagenome Assembled Genomes from an Advanced Water Purification Facility.</title>
        <authorList>
            <person name="Stamps B.W."/>
            <person name="Spear J.R."/>
        </authorList>
    </citation>
    <scope>NUCLEOTIDE SEQUENCE [LARGE SCALE GENOMIC DNA]</scope>
    <source>
        <strain evidence="2">Bin_63_2</strain>
    </source>
</reference>
<dbReference type="AlphaFoldDB" id="A0A5C7J4W2"/>
<dbReference type="InterPro" id="IPR004518">
    <property type="entry name" value="MazG-like_dom"/>
</dbReference>
<organism evidence="2 3">
    <name type="scientific">Candidatus Dojkabacteria bacterium</name>
    <dbReference type="NCBI Taxonomy" id="2099670"/>
    <lineage>
        <taxon>Bacteria</taxon>
        <taxon>Candidatus Dojkabacteria</taxon>
    </lineage>
</organism>
<dbReference type="InterPro" id="IPR011379">
    <property type="entry name" value="MazG-related_GP37"/>
</dbReference>
<name>A0A5C7J4W2_9BACT</name>
<dbReference type="Gene3D" id="1.10.287.1080">
    <property type="entry name" value="MazG-like"/>
    <property type="match status" value="1"/>
</dbReference>
<proteinExistence type="predicted"/>
<sequence>MSKRTELTNFINDLKLAFTANTLTAVQVPKFLIDPLYCRFAPTLRNYPQYLEVFILEGANNVEVVYMSYTYSEMRVCVLRTEILDYLTAYNKVLDMEETIEKEKIKEAPKKEDSKWTYESYAEEAKRTRNSELNQTDWVLNTVLGLAGECGELVELVKKELYHKVPMARDAVIKELGDQHYYWTEAVSALGSMLKFNVQDVIAANSKKLRDRYPNGFIPGGGKREESDNKTYKPSNVQVFLDDLITKLNLQ</sequence>
<dbReference type="Proteomes" id="UP000321026">
    <property type="component" value="Unassembled WGS sequence"/>
</dbReference>
<dbReference type="SUPFAM" id="SSF101386">
    <property type="entry name" value="all-alpha NTP pyrophosphatases"/>
    <property type="match status" value="1"/>
</dbReference>
<dbReference type="EMBL" id="SSDS01000092">
    <property type="protein sequence ID" value="TXG75942.1"/>
    <property type="molecule type" value="Genomic_DNA"/>
</dbReference>
<evidence type="ECO:0000259" key="1">
    <source>
        <dbReference type="Pfam" id="PF03819"/>
    </source>
</evidence>